<name>A0AAW2UGY1_9LAMI</name>
<feature type="domain" description="Integrase zinc-binding" evidence="2">
    <location>
        <begin position="79"/>
        <end position="118"/>
    </location>
</feature>
<organism evidence="3">
    <name type="scientific">Sesamum latifolium</name>
    <dbReference type="NCBI Taxonomy" id="2727402"/>
    <lineage>
        <taxon>Eukaryota</taxon>
        <taxon>Viridiplantae</taxon>
        <taxon>Streptophyta</taxon>
        <taxon>Embryophyta</taxon>
        <taxon>Tracheophyta</taxon>
        <taxon>Spermatophyta</taxon>
        <taxon>Magnoliopsida</taxon>
        <taxon>eudicotyledons</taxon>
        <taxon>Gunneridae</taxon>
        <taxon>Pentapetalae</taxon>
        <taxon>asterids</taxon>
        <taxon>lamiids</taxon>
        <taxon>Lamiales</taxon>
        <taxon>Pedaliaceae</taxon>
        <taxon>Sesamum</taxon>
    </lineage>
</organism>
<accession>A0AAW2UGY1</accession>
<evidence type="ECO:0000313" key="3">
    <source>
        <dbReference type="EMBL" id="KAL0416605.1"/>
    </source>
</evidence>
<evidence type="ECO:0000256" key="1">
    <source>
        <dbReference type="SAM" id="MobiDB-lite"/>
    </source>
</evidence>
<reference evidence="3" key="1">
    <citation type="submission" date="2020-06" db="EMBL/GenBank/DDBJ databases">
        <authorList>
            <person name="Li T."/>
            <person name="Hu X."/>
            <person name="Zhang T."/>
            <person name="Song X."/>
            <person name="Zhang H."/>
            <person name="Dai N."/>
            <person name="Sheng W."/>
            <person name="Hou X."/>
            <person name="Wei L."/>
        </authorList>
    </citation>
    <scope>NUCLEOTIDE SEQUENCE</scope>
    <source>
        <strain evidence="3">KEN1</strain>
        <tissue evidence="3">Leaf</tissue>
    </source>
</reference>
<reference evidence="3" key="2">
    <citation type="journal article" date="2024" name="Plant">
        <title>Genomic evolution and insights into agronomic trait innovations of Sesamum species.</title>
        <authorList>
            <person name="Miao H."/>
            <person name="Wang L."/>
            <person name="Qu L."/>
            <person name="Liu H."/>
            <person name="Sun Y."/>
            <person name="Le M."/>
            <person name="Wang Q."/>
            <person name="Wei S."/>
            <person name="Zheng Y."/>
            <person name="Lin W."/>
            <person name="Duan Y."/>
            <person name="Cao H."/>
            <person name="Xiong S."/>
            <person name="Wang X."/>
            <person name="Wei L."/>
            <person name="Li C."/>
            <person name="Ma Q."/>
            <person name="Ju M."/>
            <person name="Zhao R."/>
            <person name="Li G."/>
            <person name="Mu C."/>
            <person name="Tian Q."/>
            <person name="Mei H."/>
            <person name="Zhang T."/>
            <person name="Gao T."/>
            <person name="Zhang H."/>
        </authorList>
    </citation>
    <scope>NUCLEOTIDE SEQUENCE</scope>
    <source>
        <strain evidence="3">KEN1</strain>
    </source>
</reference>
<feature type="region of interest" description="Disordered" evidence="1">
    <location>
        <begin position="38"/>
        <end position="60"/>
    </location>
</feature>
<comment type="caution">
    <text evidence="3">The sequence shown here is derived from an EMBL/GenBank/DDBJ whole genome shotgun (WGS) entry which is preliminary data.</text>
</comment>
<sequence>MKATTLNQAITLARKQESDVNVTLSKTQHLQRNNQLKPSYRPVNKAPVYKPSYKPSHKAINENSQPKRLLTEAGMIARKEKIIKTMHGSALGGHSRINRTLQRWRMLFYRPAIKEEVHT</sequence>
<evidence type="ECO:0000259" key="2">
    <source>
        <dbReference type="Pfam" id="PF17921"/>
    </source>
</evidence>
<dbReference type="AlphaFoldDB" id="A0AAW2UGY1"/>
<dbReference type="EMBL" id="JACGWN010000012">
    <property type="protein sequence ID" value="KAL0416605.1"/>
    <property type="molecule type" value="Genomic_DNA"/>
</dbReference>
<dbReference type="InterPro" id="IPR041588">
    <property type="entry name" value="Integrase_H2C2"/>
</dbReference>
<dbReference type="Pfam" id="PF17921">
    <property type="entry name" value="Integrase_H2C2"/>
    <property type="match status" value="1"/>
</dbReference>
<protein>
    <recommendedName>
        <fullName evidence="2">Integrase zinc-binding domain-containing protein</fullName>
    </recommendedName>
</protein>
<proteinExistence type="predicted"/>
<gene>
    <name evidence="3" type="ORF">Slati_3492400</name>
</gene>